<evidence type="ECO:0000313" key="1">
    <source>
        <dbReference type="EMBL" id="CAK9171673.1"/>
    </source>
</evidence>
<sequence length="155" mass="15597">MKRGISSGSTLEVSAKEKKNGALILDDNLKGLAMGINGNEAIGGSNSLTQALGDASELMGGAASDTDARVVEIGKEASAIVAGSCALGQMGDVKVLSKASFDKALEKEGDALGREGDALGLIGNTLDVIGGVYEQSGDAHRANVLYIGGDVDENS</sequence>
<accession>A0ABC8TVX3</accession>
<gene>
    <name evidence="1" type="ORF">ILEXP_LOCUS41262</name>
</gene>
<evidence type="ECO:0000313" key="2">
    <source>
        <dbReference type="Proteomes" id="UP001642360"/>
    </source>
</evidence>
<comment type="caution">
    <text evidence="1">The sequence shown here is derived from an EMBL/GenBank/DDBJ whole genome shotgun (WGS) entry which is preliminary data.</text>
</comment>
<proteinExistence type="predicted"/>
<organism evidence="1 2">
    <name type="scientific">Ilex paraguariensis</name>
    <name type="common">yerba mate</name>
    <dbReference type="NCBI Taxonomy" id="185542"/>
    <lineage>
        <taxon>Eukaryota</taxon>
        <taxon>Viridiplantae</taxon>
        <taxon>Streptophyta</taxon>
        <taxon>Embryophyta</taxon>
        <taxon>Tracheophyta</taxon>
        <taxon>Spermatophyta</taxon>
        <taxon>Magnoliopsida</taxon>
        <taxon>eudicotyledons</taxon>
        <taxon>Gunneridae</taxon>
        <taxon>Pentapetalae</taxon>
        <taxon>asterids</taxon>
        <taxon>campanulids</taxon>
        <taxon>Aquifoliales</taxon>
        <taxon>Aquifoliaceae</taxon>
        <taxon>Ilex</taxon>
    </lineage>
</organism>
<dbReference type="EMBL" id="CAUOFW020005824">
    <property type="protein sequence ID" value="CAK9171673.1"/>
    <property type="molecule type" value="Genomic_DNA"/>
</dbReference>
<reference evidence="1 2" key="1">
    <citation type="submission" date="2024-02" db="EMBL/GenBank/DDBJ databases">
        <authorList>
            <person name="Vignale AGUSTIN F."/>
            <person name="Sosa J E."/>
            <person name="Modenutti C."/>
        </authorList>
    </citation>
    <scope>NUCLEOTIDE SEQUENCE [LARGE SCALE GENOMIC DNA]</scope>
</reference>
<dbReference type="Proteomes" id="UP001642360">
    <property type="component" value="Unassembled WGS sequence"/>
</dbReference>
<name>A0ABC8TVX3_9AQUA</name>
<protein>
    <submittedName>
        <fullName evidence="1">Uncharacterized protein</fullName>
    </submittedName>
</protein>
<dbReference type="AlphaFoldDB" id="A0ABC8TVX3"/>
<keyword evidence="2" id="KW-1185">Reference proteome</keyword>